<dbReference type="RefSeq" id="WP_011743627.1">
    <property type="nucleotide sequence ID" value="NC_008618.1"/>
</dbReference>
<evidence type="ECO:0000259" key="3">
    <source>
        <dbReference type="Pfam" id="PF13240"/>
    </source>
</evidence>
<dbReference type="HOGENOM" id="CLU_637232_0_0_11"/>
<protein>
    <submittedName>
        <fullName evidence="5">Uncharacterized protein</fullName>
    </submittedName>
</protein>
<keyword evidence="2" id="KW-1133">Transmembrane helix</keyword>
<dbReference type="InterPro" id="IPR026870">
    <property type="entry name" value="Zinc_ribbon_dom"/>
</dbReference>
<sequence length="415" mass="43805">MFCPSCGVHNDQNARFCTNCGLTLQTQAGGRPADGTMVDGNADGTMVDGAPSSVLTPQPGPVVPPVVSPTVSPAVPPTVPNGPLPPPAKQGKSGGVGMIIVAAIVVIAILIGGTVWYLNTSNSNGVQPATQSQETTKPKKKAKKADGKSSDKSGESDKSDKTGGSGKSSKAGESDESDKPGKSGKTDASKERDRRSNRILDKSSTDSIVDGYSTIDVGVSVMNEDGLRSYSSRNASLSFVAAGLYLPAWLDYRDTYGDRPDAYADSLTGMNNGSANGLIDAVGGESDLNEWLSDNKYYRTRFERDYGDVKASQNGYENYASPDDAARMLNEMAENGDDGLMNYDIASEGVVIPSGATVHAHRGQGIKDSYNYFMVISNGKKKVSVAVMTQNQGRAVAAQLASRMLDKVWNTMLRN</sequence>
<keyword evidence="6" id="KW-1185">Reference proteome</keyword>
<dbReference type="Gene3D" id="3.40.710.10">
    <property type="entry name" value="DD-peptidase/beta-lactamase superfamily"/>
    <property type="match status" value="1"/>
</dbReference>
<keyword evidence="2" id="KW-0472">Membrane</keyword>
<dbReference type="Proteomes" id="UP000008702">
    <property type="component" value="Chromosome"/>
</dbReference>
<feature type="domain" description="Zinc-ribbon" evidence="3">
    <location>
        <begin position="2"/>
        <end position="21"/>
    </location>
</feature>
<dbReference type="SUPFAM" id="SSF56601">
    <property type="entry name" value="beta-lactamase/transpeptidase-like"/>
    <property type="match status" value="1"/>
</dbReference>
<evidence type="ECO:0000256" key="1">
    <source>
        <dbReference type="SAM" id="MobiDB-lite"/>
    </source>
</evidence>
<proteinExistence type="predicted"/>
<feature type="region of interest" description="Disordered" evidence="1">
    <location>
        <begin position="124"/>
        <end position="202"/>
    </location>
</feature>
<dbReference type="GeneID" id="4557306"/>
<organism evidence="5 6">
    <name type="scientific">Bifidobacterium adolescentis (strain ATCC 15703 / DSM 20083 / NCTC 11814 / E194a)</name>
    <dbReference type="NCBI Taxonomy" id="367928"/>
    <lineage>
        <taxon>Bacteria</taxon>
        <taxon>Bacillati</taxon>
        <taxon>Actinomycetota</taxon>
        <taxon>Actinomycetes</taxon>
        <taxon>Bifidobacteriales</taxon>
        <taxon>Bifidobacteriaceae</taxon>
        <taxon>Bifidobacterium</taxon>
    </lineage>
</organism>
<accession>A1A307</accession>
<dbReference type="KEGG" id="bad:BAD_1309"/>
<evidence type="ECO:0000313" key="6">
    <source>
        <dbReference type="Proteomes" id="UP000008702"/>
    </source>
</evidence>
<dbReference type="Pfam" id="PF13354">
    <property type="entry name" value="Beta-lactamase2"/>
    <property type="match status" value="1"/>
</dbReference>
<feature type="domain" description="Beta-lactamase class A catalytic" evidence="4">
    <location>
        <begin position="272"/>
        <end position="334"/>
    </location>
</feature>
<name>A1A307_BIFAA</name>
<dbReference type="AlphaFoldDB" id="A1A307"/>
<reference evidence="5 6" key="1">
    <citation type="submission" date="2006-12" db="EMBL/GenBank/DDBJ databases">
        <title>Bifidobacterium adolescentis complete genome sequence.</title>
        <authorList>
            <person name="Suzuki T."/>
            <person name="Tsuda Y."/>
            <person name="Kanou N."/>
            <person name="Inoue T."/>
            <person name="Kumazaki K."/>
            <person name="Nagano S."/>
            <person name="Hirai S."/>
            <person name="Tanaka K."/>
            <person name="Watanabe K."/>
        </authorList>
    </citation>
    <scope>NUCLEOTIDE SEQUENCE [LARGE SCALE GENOMIC DNA]</scope>
    <source>
        <strain evidence="6">ATCC 15703 / DSM 20083 / NCTC 11814 / E194a</strain>
    </source>
</reference>
<feature type="transmembrane region" description="Helical" evidence="2">
    <location>
        <begin position="96"/>
        <end position="118"/>
    </location>
</feature>
<dbReference type="InterPro" id="IPR045155">
    <property type="entry name" value="Beta-lactam_cat"/>
</dbReference>
<feature type="compositionally biased region" description="Polar residues" evidence="1">
    <location>
        <begin position="124"/>
        <end position="135"/>
    </location>
</feature>
<dbReference type="GO" id="GO:0030655">
    <property type="term" value="P:beta-lactam antibiotic catabolic process"/>
    <property type="evidence" value="ECO:0007669"/>
    <property type="project" value="InterPro"/>
</dbReference>
<feature type="compositionally biased region" description="Basic and acidic residues" evidence="1">
    <location>
        <begin position="170"/>
        <end position="202"/>
    </location>
</feature>
<dbReference type="STRING" id="367928.BAD_1309"/>
<gene>
    <name evidence="5" type="ordered locus">BAD_1309</name>
</gene>
<evidence type="ECO:0000259" key="4">
    <source>
        <dbReference type="Pfam" id="PF13354"/>
    </source>
</evidence>
<dbReference type="EMBL" id="AP009256">
    <property type="protein sequence ID" value="BAF40090.1"/>
    <property type="molecule type" value="Genomic_DNA"/>
</dbReference>
<keyword evidence="2" id="KW-0812">Transmembrane</keyword>
<dbReference type="Pfam" id="PF13240">
    <property type="entry name" value="Zn_Ribbon_1"/>
    <property type="match status" value="1"/>
</dbReference>
<feature type="compositionally biased region" description="Basic and acidic residues" evidence="1">
    <location>
        <begin position="144"/>
        <end position="161"/>
    </location>
</feature>
<evidence type="ECO:0000313" key="5">
    <source>
        <dbReference type="EMBL" id="BAF40090.1"/>
    </source>
</evidence>
<dbReference type="GO" id="GO:0008800">
    <property type="term" value="F:beta-lactamase activity"/>
    <property type="evidence" value="ECO:0007669"/>
    <property type="project" value="InterPro"/>
</dbReference>
<evidence type="ECO:0000256" key="2">
    <source>
        <dbReference type="SAM" id="Phobius"/>
    </source>
</evidence>
<dbReference type="InterPro" id="IPR012338">
    <property type="entry name" value="Beta-lactam/transpept-like"/>
</dbReference>